<evidence type="ECO:0000313" key="2">
    <source>
        <dbReference type="EMBL" id="GAA4557775.1"/>
    </source>
</evidence>
<feature type="domain" description="Peptidase M41" evidence="1">
    <location>
        <begin position="3"/>
        <end position="56"/>
    </location>
</feature>
<dbReference type="Gene3D" id="1.20.58.760">
    <property type="entry name" value="Peptidase M41"/>
    <property type="match status" value="1"/>
</dbReference>
<sequence length="72" mass="7677">MARPFAEQTQRAVDQEVARLLREAEATASSLLRDHRAALDRLVAALKEHETIDGAALGPIVGERDGAAVSPS</sequence>
<dbReference type="EMBL" id="BAABGT010000104">
    <property type="protein sequence ID" value="GAA4557775.1"/>
    <property type="molecule type" value="Genomic_DNA"/>
</dbReference>
<protein>
    <recommendedName>
        <fullName evidence="1">Peptidase M41 domain-containing protein</fullName>
    </recommendedName>
</protein>
<dbReference type="InterPro" id="IPR037219">
    <property type="entry name" value="Peptidase_M41-like"/>
</dbReference>
<reference evidence="3" key="1">
    <citation type="journal article" date="2019" name="Int. J. Syst. Evol. Microbiol.">
        <title>The Global Catalogue of Microorganisms (GCM) 10K type strain sequencing project: providing services to taxonomists for standard genome sequencing and annotation.</title>
        <authorList>
            <consortium name="The Broad Institute Genomics Platform"/>
            <consortium name="The Broad Institute Genome Sequencing Center for Infectious Disease"/>
            <person name="Wu L."/>
            <person name="Ma J."/>
        </authorList>
    </citation>
    <scope>NUCLEOTIDE SEQUENCE [LARGE SCALE GENOMIC DNA]</scope>
    <source>
        <strain evidence="3">JCM 17906</strain>
    </source>
</reference>
<dbReference type="Pfam" id="PF01434">
    <property type="entry name" value="Peptidase_M41"/>
    <property type="match status" value="1"/>
</dbReference>
<comment type="caution">
    <text evidence="2">The sequence shown here is derived from an EMBL/GenBank/DDBJ whole genome shotgun (WGS) entry which is preliminary data.</text>
</comment>
<gene>
    <name evidence="2" type="ORF">GCM10023175_62810</name>
</gene>
<keyword evidence="3" id="KW-1185">Reference proteome</keyword>
<organism evidence="2 3">
    <name type="scientific">Pseudonocardia xishanensis</name>
    <dbReference type="NCBI Taxonomy" id="630995"/>
    <lineage>
        <taxon>Bacteria</taxon>
        <taxon>Bacillati</taxon>
        <taxon>Actinomycetota</taxon>
        <taxon>Actinomycetes</taxon>
        <taxon>Pseudonocardiales</taxon>
        <taxon>Pseudonocardiaceae</taxon>
        <taxon>Pseudonocardia</taxon>
    </lineage>
</organism>
<evidence type="ECO:0000313" key="3">
    <source>
        <dbReference type="Proteomes" id="UP001501598"/>
    </source>
</evidence>
<dbReference type="SUPFAM" id="SSF140990">
    <property type="entry name" value="FtsH protease domain-like"/>
    <property type="match status" value="1"/>
</dbReference>
<dbReference type="Proteomes" id="UP001501598">
    <property type="component" value="Unassembled WGS sequence"/>
</dbReference>
<evidence type="ECO:0000259" key="1">
    <source>
        <dbReference type="Pfam" id="PF01434"/>
    </source>
</evidence>
<name>A0ABP8S218_9PSEU</name>
<proteinExistence type="predicted"/>
<accession>A0ABP8S218</accession>
<dbReference type="InterPro" id="IPR000642">
    <property type="entry name" value="Peptidase_M41"/>
</dbReference>